<proteinExistence type="predicted"/>
<comment type="caution">
    <text evidence="1">The sequence shown here is derived from an EMBL/GenBank/DDBJ whole genome shotgun (WGS) entry which is preliminary data.</text>
</comment>
<sequence length="207" mass="22964">MKVPHQPLNPYTPYFEQWAADNSYQTKDMLGHTRVATGADAIDFTFNLSDYSSSIISGSRNVDKPEFNIFGPKLDCRASSGRLESCGLVYFGQDKNVQSVMIMQSAVGVQQQQIVDSLTERYGPPADRFQTVLLDHFRAEQLVWGVSTDGLSGKAYPMTQLSKKRHWQVEAAITKIDAQRLVVFVQLNRIEAAGGAVAGTNGNKPRF</sequence>
<keyword evidence="2" id="KW-1185">Reference proteome</keyword>
<reference evidence="1 2" key="1">
    <citation type="submission" date="2024-03" db="EMBL/GenBank/DDBJ databases">
        <title>High-quality draft genome sequencing of Tistrella sp. BH-R2-4.</title>
        <authorList>
            <person name="Dong C."/>
        </authorList>
    </citation>
    <scope>NUCLEOTIDE SEQUENCE [LARGE SCALE GENOMIC DNA]</scope>
    <source>
        <strain evidence="1 2">BH-R2-4</strain>
    </source>
</reference>
<dbReference type="RefSeq" id="WP_345932094.1">
    <property type="nucleotide sequence ID" value="NZ_JBBKTV010000002.1"/>
</dbReference>
<name>A0ABU9YRE0_9PROT</name>
<protein>
    <submittedName>
        <fullName evidence="1">Uncharacterized protein</fullName>
    </submittedName>
</protein>
<dbReference type="EMBL" id="JBBKTW010000011">
    <property type="protein sequence ID" value="MEN2991389.1"/>
    <property type="molecule type" value="Genomic_DNA"/>
</dbReference>
<organism evidence="1 2">
    <name type="scientific">Tistrella arctica</name>
    <dbReference type="NCBI Taxonomy" id="3133430"/>
    <lineage>
        <taxon>Bacteria</taxon>
        <taxon>Pseudomonadati</taxon>
        <taxon>Pseudomonadota</taxon>
        <taxon>Alphaproteobacteria</taxon>
        <taxon>Geminicoccales</taxon>
        <taxon>Geminicoccaceae</taxon>
        <taxon>Tistrella</taxon>
    </lineage>
</organism>
<evidence type="ECO:0000313" key="1">
    <source>
        <dbReference type="EMBL" id="MEN2991389.1"/>
    </source>
</evidence>
<dbReference type="Proteomes" id="UP001413721">
    <property type="component" value="Unassembled WGS sequence"/>
</dbReference>
<accession>A0ABU9YRE0</accession>
<evidence type="ECO:0000313" key="2">
    <source>
        <dbReference type="Proteomes" id="UP001413721"/>
    </source>
</evidence>
<gene>
    <name evidence="1" type="ORF">WG926_23960</name>
</gene>